<evidence type="ECO:0000259" key="1">
    <source>
        <dbReference type="Pfam" id="PF06983"/>
    </source>
</evidence>
<dbReference type="CDD" id="cd06588">
    <property type="entry name" value="PhnB_like"/>
    <property type="match status" value="1"/>
</dbReference>
<protein>
    <submittedName>
        <fullName evidence="2">VOC family protein</fullName>
    </submittedName>
</protein>
<sequence length="154" mass="16763">MQFNKARPAKKETVLMSILNPYLSFRDNAREAMEFYRSVFGGELTVTTLGEANASEDPADQDKIMHGQLTTPNGFTLMGADTPSSMEHTPGNTMSVSLSGDEEDELTGYWNALAVDAQFTMGLEKAPWGDTFGMLTDKFGTQWMVNIAGSSTGS</sequence>
<dbReference type="SUPFAM" id="SSF54593">
    <property type="entry name" value="Glyoxalase/Bleomycin resistance protein/Dihydroxybiphenyl dioxygenase"/>
    <property type="match status" value="1"/>
</dbReference>
<evidence type="ECO:0000313" key="2">
    <source>
        <dbReference type="EMBL" id="MEK8071472.1"/>
    </source>
</evidence>
<evidence type="ECO:0000313" key="3">
    <source>
        <dbReference type="Proteomes" id="UP001456513"/>
    </source>
</evidence>
<gene>
    <name evidence="2" type="ORF">AABD04_11575</name>
</gene>
<accession>A0ABU9CY51</accession>
<dbReference type="PANTHER" id="PTHR33990">
    <property type="entry name" value="PROTEIN YJDN-RELATED"/>
    <property type="match status" value="1"/>
</dbReference>
<feature type="domain" description="PhnB-like" evidence="1">
    <location>
        <begin position="20"/>
        <end position="145"/>
    </location>
</feature>
<dbReference type="Proteomes" id="UP001456513">
    <property type="component" value="Unassembled WGS sequence"/>
</dbReference>
<keyword evidence="3" id="KW-1185">Reference proteome</keyword>
<dbReference type="Pfam" id="PF06983">
    <property type="entry name" value="3-dmu-9_3-mt"/>
    <property type="match status" value="1"/>
</dbReference>
<dbReference type="RefSeq" id="WP_341441257.1">
    <property type="nucleotide sequence ID" value="NZ_JBBPCN010000001.1"/>
</dbReference>
<dbReference type="InterPro" id="IPR028973">
    <property type="entry name" value="PhnB-like"/>
</dbReference>
<organism evidence="2 3">
    <name type="scientific">Rhodococcus navarretei</name>
    <dbReference type="NCBI Taxonomy" id="3128981"/>
    <lineage>
        <taxon>Bacteria</taxon>
        <taxon>Bacillati</taxon>
        <taxon>Actinomycetota</taxon>
        <taxon>Actinomycetes</taxon>
        <taxon>Mycobacteriales</taxon>
        <taxon>Nocardiaceae</taxon>
        <taxon>Rhodococcus</taxon>
    </lineage>
</organism>
<reference evidence="2 3" key="1">
    <citation type="submission" date="2024-03" db="EMBL/GenBank/DDBJ databases">
        <title>Rhodococcus navarretei sp. nov. and Pseudarthrobacter quantumdoti sp. nov., two new species with the ability to biosynthesize Quantum Dots isolated from soil samples at Union Glacier, Antarctica.</title>
        <authorList>
            <person name="Vargas M."/>
        </authorList>
    </citation>
    <scope>NUCLEOTIDE SEQUENCE [LARGE SCALE GENOMIC DNA]</scope>
    <source>
        <strain evidence="2 3">EXRC-4A-4</strain>
    </source>
</reference>
<dbReference type="EMBL" id="JBBPCN010000001">
    <property type="protein sequence ID" value="MEK8071472.1"/>
    <property type="molecule type" value="Genomic_DNA"/>
</dbReference>
<comment type="caution">
    <text evidence="2">The sequence shown here is derived from an EMBL/GenBank/DDBJ whole genome shotgun (WGS) entry which is preliminary data.</text>
</comment>
<name>A0ABU9CY51_9NOCA</name>
<dbReference type="PANTHER" id="PTHR33990:SF1">
    <property type="entry name" value="PROTEIN YJDN"/>
    <property type="match status" value="1"/>
</dbReference>
<dbReference type="InterPro" id="IPR029068">
    <property type="entry name" value="Glyas_Bleomycin-R_OHBP_Dase"/>
</dbReference>
<dbReference type="Gene3D" id="3.10.180.10">
    <property type="entry name" value="2,3-Dihydroxybiphenyl 1,2-Dioxygenase, domain 1"/>
    <property type="match status" value="1"/>
</dbReference>
<proteinExistence type="predicted"/>